<evidence type="ECO:0000313" key="3">
    <source>
        <dbReference type="Proteomes" id="UP001523401"/>
    </source>
</evidence>
<sequence>MTTHHLILVRHAQAAPETLGGSDRLRPLTTHGMHDAEHLGEKLAALDIDLAGAHLWHSTATRTTQTATAIAAHLPETRVVHGLDALYDLDPYGILELLRETPETIRTLVLIGHNPAIAETCLHLASNAVDGPVARELMRGYEPGTAAVFTIASDWIGLSPNTATLGAVLRP</sequence>
<dbReference type="CDD" id="cd07040">
    <property type="entry name" value="HP"/>
    <property type="match status" value="1"/>
</dbReference>
<dbReference type="Proteomes" id="UP001523401">
    <property type="component" value="Unassembled WGS sequence"/>
</dbReference>
<dbReference type="InterPro" id="IPR029033">
    <property type="entry name" value="His_PPase_superfam"/>
</dbReference>
<evidence type="ECO:0000313" key="2">
    <source>
        <dbReference type="EMBL" id="MCO6158944.1"/>
    </source>
</evidence>
<keyword evidence="1" id="KW-0378">Hydrolase</keyword>
<dbReference type="Gene3D" id="3.40.50.1240">
    <property type="entry name" value="Phosphoglycerate mutase-like"/>
    <property type="match status" value="1"/>
</dbReference>
<reference evidence="2 3" key="1">
    <citation type="submission" date="2022-06" db="EMBL/GenBank/DDBJ databases">
        <title>Whole-genome of Asaia lannensis strain LMG 27011T.</title>
        <authorList>
            <person name="Sombolestani A."/>
        </authorList>
    </citation>
    <scope>NUCLEOTIDE SEQUENCE [LARGE SCALE GENOMIC DNA]</scope>
    <source>
        <strain evidence="2 3">NBRC 102526</strain>
    </source>
</reference>
<dbReference type="PANTHER" id="PTHR20935">
    <property type="entry name" value="PHOSPHOGLYCERATE MUTASE-RELATED"/>
    <property type="match status" value="1"/>
</dbReference>
<organism evidence="2 3">
    <name type="scientific">Asaia lannensis NBRC 102526</name>
    <dbReference type="NCBI Taxonomy" id="1307926"/>
    <lineage>
        <taxon>Bacteria</taxon>
        <taxon>Pseudomonadati</taxon>
        <taxon>Pseudomonadota</taxon>
        <taxon>Alphaproteobacteria</taxon>
        <taxon>Acetobacterales</taxon>
        <taxon>Acetobacteraceae</taxon>
        <taxon>Asaia</taxon>
    </lineage>
</organism>
<gene>
    <name evidence="2" type="ORF">NF685_02730</name>
</gene>
<evidence type="ECO:0000256" key="1">
    <source>
        <dbReference type="ARBA" id="ARBA00022801"/>
    </source>
</evidence>
<comment type="caution">
    <text evidence="2">The sequence shown here is derived from an EMBL/GenBank/DDBJ whole genome shotgun (WGS) entry which is preliminary data.</text>
</comment>
<dbReference type="InterPro" id="IPR051021">
    <property type="entry name" value="Mito_Ser/Thr_phosphatase"/>
</dbReference>
<dbReference type="InterPro" id="IPR013078">
    <property type="entry name" value="His_Pase_superF_clade-1"/>
</dbReference>
<name>A0ABT1CDK7_9PROT</name>
<keyword evidence="3" id="KW-1185">Reference proteome</keyword>
<proteinExistence type="predicted"/>
<dbReference type="SUPFAM" id="SSF53254">
    <property type="entry name" value="Phosphoglycerate mutase-like"/>
    <property type="match status" value="1"/>
</dbReference>
<accession>A0ABT1CDK7</accession>
<dbReference type="EMBL" id="JAMXQU010000002">
    <property type="protein sequence ID" value="MCO6158944.1"/>
    <property type="molecule type" value="Genomic_DNA"/>
</dbReference>
<protein>
    <submittedName>
        <fullName evidence="2">Histidine phosphatase family protein</fullName>
    </submittedName>
</protein>
<dbReference type="Pfam" id="PF00300">
    <property type="entry name" value="His_Phos_1"/>
    <property type="match status" value="1"/>
</dbReference>
<dbReference type="RefSeq" id="WP_252848507.1">
    <property type="nucleotide sequence ID" value="NZ_BAPW01000012.1"/>
</dbReference>